<comment type="caution">
    <text evidence="3">The sequence shown here is derived from an EMBL/GenBank/DDBJ whole genome shotgun (WGS) entry which is preliminary data.</text>
</comment>
<feature type="domain" description="Barstar (barnase inhibitor)" evidence="2">
    <location>
        <begin position="42"/>
        <end position="124"/>
    </location>
</feature>
<reference evidence="4" key="1">
    <citation type="submission" date="2019-06" db="EMBL/GenBank/DDBJ databases">
        <title>Gordonia isolated from sludge of a wastewater treatment plant.</title>
        <authorList>
            <person name="Tamura T."/>
            <person name="Aoyama K."/>
            <person name="Kang Y."/>
            <person name="Saito S."/>
            <person name="Akiyama N."/>
            <person name="Yazawa K."/>
            <person name="Gonoi T."/>
            <person name="Mikami Y."/>
        </authorList>
    </citation>
    <scope>NUCLEOTIDE SEQUENCE [LARGE SCALE GENOMIC DNA]</scope>
    <source>
        <strain evidence="4">NBRC 107697</strain>
    </source>
</reference>
<dbReference type="RefSeq" id="WP_228460660.1">
    <property type="nucleotide sequence ID" value="NZ_BJOU01000001.1"/>
</dbReference>
<organism evidence="3 4">
    <name type="scientific">Gordonia crocea</name>
    <dbReference type="NCBI Taxonomy" id="589162"/>
    <lineage>
        <taxon>Bacteria</taxon>
        <taxon>Bacillati</taxon>
        <taxon>Actinomycetota</taxon>
        <taxon>Actinomycetes</taxon>
        <taxon>Mycobacteriales</taxon>
        <taxon>Gordoniaceae</taxon>
        <taxon>Gordonia</taxon>
    </lineage>
</organism>
<evidence type="ECO:0000313" key="4">
    <source>
        <dbReference type="Proteomes" id="UP000444980"/>
    </source>
</evidence>
<protein>
    <recommendedName>
        <fullName evidence="2">Barstar (barnase inhibitor) domain-containing protein</fullName>
    </recommendedName>
</protein>
<keyword evidence="4" id="KW-1185">Reference proteome</keyword>
<dbReference type="AlphaFoldDB" id="A0A7M3SVI1"/>
<dbReference type="Pfam" id="PF01337">
    <property type="entry name" value="Barstar"/>
    <property type="match status" value="1"/>
</dbReference>
<evidence type="ECO:0000256" key="1">
    <source>
        <dbReference type="ARBA" id="ARBA00006845"/>
    </source>
</evidence>
<dbReference type="EMBL" id="BJOU01000001">
    <property type="protein sequence ID" value="GED96655.1"/>
    <property type="molecule type" value="Genomic_DNA"/>
</dbReference>
<sequence length="158" mass="16719">MSSNDIGLDEFLAATATGGSAIGLRVVDRVSATAAGPAGCAVRRVDGRDARTLPALYRTMATTWDFPAHFGRNKDAFDDCMGDLPDTRRGYLTEITSPGALLDRAPGELAWFVDSMAFYAGEYAPDRQFGVLLVATADQAADAARIWSAAGAELVAVR</sequence>
<dbReference type="Proteomes" id="UP000444980">
    <property type="component" value="Unassembled WGS sequence"/>
</dbReference>
<dbReference type="InterPro" id="IPR035905">
    <property type="entry name" value="Barstar-like_sf"/>
</dbReference>
<comment type="similarity">
    <text evidence="1">Belongs to the barstar family.</text>
</comment>
<dbReference type="InterPro" id="IPR000468">
    <property type="entry name" value="Barstar"/>
</dbReference>
<name>A0A7M3SVI1_9ACTN</name>
<dbReference type="SUPFAM" id="SSF52038">
    <property type="entry name" value="Barstar-related"/>
    <property type="match status" value="1"/>
</dbReference>
<dbReference type="Gene3D" id="3.30.370.10">
    <property type="entry name" value="Barstar-like"/>
    <property type="match status" value="1"/>
</dbReference>
<evidence type="ECO:0000313" key="3">
    <source>
        <dbReference type="EMBL" id="GED96655.1"/>
    </source>
</evidence>
<evidence type="ECO:0000259" key="2">
    <source>
        <dbReference type="Pfam" id="PF01337"/>
    </source>
</evidence>
<proteinExistence type="inferred from homology"/>
<gene>
    <name evidence="3" type="ORF">nbrc107697_06940</name>
</gene>
<accession>A0A7M3SVI1</accession>